<dbReference type="KEGG" id="dfa:DFA_01946"/>
<gene>
    <name evidence="1" type="ORF">DFA_01946</name>
</gene>
<protein>
    <submittedName>
        <fullName evidence="1">Uncharacterized protein</fullName>
    </submittedName>
</protein>
<dbReference type="Proteomes" id="UP000007797">
    <property type="component" value="Unassembled WGS sequence"/>
</dbReference>
<dbReference type="EMBL" id="GL883010">
    <property type="protein sequence ID" value="EGG22056.1"/>
    <property type="molecule type" value="Genomic_DNA"/>
</dbReference>
<dbReference type="GeneID" id="14873038"/>
<evidence type="ECO:0000313" key="2">
    <source>
        <dbReference type="Proteomes" id="UP000007797"/>
    </source>
</evidence>
<organism evidence="1 2">
    <name type="scientific">Cavenderia fasciculata</name>
    <name type="common">Slime mold</name>
    <name type="synonym">Dictyostelium fasciculatum</name>
    <dbReference type="NCBI Taxonomy" id="261658"/>
    <lineage>
        <taxon>Eukaryota</taxon>
        <taxon>Amoebozoa</taxon>
        <taxon>Evosea</taxon>
        <taxon>Eumycetozoa</taxon>
        <taxon>Dictyostelia</taxon>
        <taxon>Acytosteliales</taxon>
        <taxon>Cavenderiaceae</taxon>
        <taxon>Cavenderia</taxon>
    </lineage>
</organism>
<evidence type="ECO:0000313" key="1">
    <source>
        <dbReference type="EMBL" id="EGG22056.1"/>
    </source>
</evidence>
<dbReference type="AlphaFoldDB" id="F4PQU8"/>
<sequence length="313" mass="37161">MTCHNSNCIPWSTLLECDKVKEEMLTKGIGIRSKGYKEYIKPYKKKLKYFINSLAEAIESKEIAERKLYSMKDLYRLTTVYADKDCHDDDGLNRYVCRFCDPAPLHSGNPTQYFSFWEGEQEWKLGGDHNRYSYEVCVIKLLWRRNKMANILALIQRGGDLDLMDNLHDFCGGYGLYNTMHECLRMYIFVNLYIAAGTVNQQRLNPKTKRLEYPKHTSDTSEKLIEFDIFAPYLEPKQSRYMSTLLTDDYHQENNISKLAFKMIYNYSMMAREWGKPKDWYTEIKIALAHNDFSFRFLIPLYWQHDDENENED</sequence>
<keyword evidence="2" id="KW-1185">Reference proteome</keyword>
<dbReference type="RefSeq" id="XP_004359907.1">
    <property type="nucleotide sequence ID" value="XM_004359850.1"/>
</dbReference>
<reference evidence="2" key="1">
    <citation type="journal article" date="2011" name="Genome Res.">
        <title>Phylogeny-wide analysis of social amoeba genomes highlights ancient origins for complex intercellular communication.</title>
        <authorList>
            <person name="Heidel A.J."/>
            <person name="Lawal H.M."/>
            <person name="Felder M."/>
            <person name="Schilde C."/>
            <person name="Helps N.R."/>
            <person name="Tunggal B."/>
            <person name="Rivero F."/>
            <person name="John U."/>
            <person name="Schleicher M."/>
            <person name="Eichinger L."/>
            <person name="Platzer M."/>
            <person name="Noegel A.A."/>
            <person name="Schaap P."/>
            <person name="Gloeckner G."/>
        </authorList>
    </citation>
    <scope>NUCLEOTIDE SEQUENCE [LARGE SCALE GENOMIC DNA]</scope>
    <source>
        <strain evidence="2">SH3</strain>
    </source>
</reference>
<proteinExistence type="predicted"/>
<name>F4PQU8_CACFS</name>
<accession>F4PQU8</accession>